<gene>
    <name evidence="2" type="ORF">BAY60_33065</name>
</gene>
<protein>
    <recommendedName>
        <fullName evidence="1">DUF2293 domain-containing protein</fullName>
    </recommendedName>
</protein>
<dbReference type="OrthoDB" id="128600at2"/>
<proteinExistence type="predicted"/>
<organism evidence="2 3">
    <name type="scientific">Prauserella muralis</name>
    <dbReference type="NCBI Taxonomy" id="588067"/>
    <lineage>
        <taxon>Bacteria</taxon>
        <taxon>Bacillati</taxon>
        <taxon>Actinomycetota</taxon>
        <taxon>Actinomycetes</taxon>
        <taxon>Pseudonocardiales</taxon>
        <taxon>Pseudonocardiaceae</taxon>
        <taxon>Prauserella</taxon>
    </lineage>
</organism>
<dbReference type="PANTHER" id="PTHR38113:SF2">
    <property type="entry name" value="DUF2293 DOMAIN-CONTAINING PROTEIN"/>
    <property type="match status" value="1"/>
</dbReference>
<sequence>MTTLRRRVIAAAETALAHQKYVAPVEVLSVLGWLPPSRVEQWRGGRVPDLSAIAAVNDDRLAEALGHLREWAADQGLEPDEIGYLARTRDARPLRFTAGGDENLERLFRTHWVSPALPATRREQLRARQSKAPDLAVLALGGPWTCAECGLAAESGEHALLEDAGPLCLGCADFGHLTFLPSGDAALSRRARKESGLCVLVMRFNRRRKRYERQGILVEPGALERAEEQCLADEDVRARRRVRDAERRAGQDVEFQSAFAERIRLLFPGCPPERARAIAEHAGTRGSGRVGRSAAGRAFDEDAVRAAVVASVRHHDTPYDDLLMSGTPRAQAREEIRDRIDQVLRGWESARVVERPA</sequence>
<comment type="caution">
    <text evidence="2">The sequence shown here is derived from an EMBL/GenBank/DDBJ whole genome shotgun (WGS) entry which is preliminary data.</text>
</comment>
<dbReference type="PANTHER" id="PTHR38113">
    <property type="match status" value="1"/>
</dbReference>
<dbReference type="Proteomes" id="UP000249915">
    <property type="component" value="Unassembled WGS sequence"/>
</dbReference>
<accession>A0A2V4AIU7</accession>
<evidence type="ECO:0000313" key="2">
    <source>
        <dbReference type="EMBL" id="PXY19561.1"/>
    </source>
</evidence>
<dbReference type="RefSeq" id="WP_112285487.1">
    <property type="nucleotide sequence ID" value="NZ_MASW01000007.1"/>
</dbReference>
<keyword evidence="3" id="KW-1185">Reference proteome</keyword>
<dbReference type="AlphaFoldDB" id="A0A2V4AIU7"/>
<evidence type="ECO:0000259" key="1">
    <source>
        <dbReference type="Pfam" id="PF10056"/>
    </source>
</evidence>
<feature type="domain" description="DUF2293" evidence="1">
    <location>
        <begin position="263"/>
        <end position="348"/>
    </location>
</feature>
<name>A0A2V4AIU7_9PSEU</name>
<dbReference type="Pfam" id="PF10056">
    <property type="entry name" value="DUF2293"/>
    <property type="match status" value="1"/>
</dbReference>
<reference evidence="2 3" key="1">
    <citation type="submission" date="2016-07" db="EMBL/GenBank/DDBJ databases">
        <title>Draft genome sequence of Prauserella muralis DSM 45305, isolated from a mould-covered wall in an indoor environment.</title>
        <authorList>
            <person name="Ruckert C."/>
            <person name="Albersmeier A."/>
            <person name="Jiang C.-L."/>
            <person name="Jiang Y."/>
            <person name="Kalinowski J."/>
            <person name="Schneider O."/>
            <person name="Winkler A."/>
            <person name="Zotchev S.B."/>
        </authorList>
    </citation>
    <scope>NUCLEOTIDE SEQUENCE [LARGE SCALE GENOMIC DNA]</scope>
    <source>
        <strain evidence="2 3">DSM 45305</strain>
    </source>
</reference>
<dbReference type="InterPro" id="IPR018744">
    <property type="entry name" value="DUF2293"/>
</dbReference>
<evidence type="ECO:0000313" key="3">
    <source>
        <dbReference type="Proteomes" id="UP000249915"/>
    </source>
</evidence>
<dbReference type="EMBL" id="MASW01000007">
    <property type="protein sequence ID" value="PXY19561.1"/>
    <property type="molecule type" value="Genomic_DNA"/>
</dbReference>